<keyword evidence="2" id="KW-1185">Reference proteome</keyword>
<organism evidence="1 2">
    <name type="scientific">Diphasiastrum complanatum</name>
    <name type="common">Issler's clubmoss</name>
    <name type="synonym">Lycopodium complanatum</name>
    <dbReference type="NCBI Taxonomy" id="34168"/>
    <lineage>
        <taxon>Eukaryota</taxon>
        <taxon>Viridiplantae</taxon>
        <taxon>Streptophyta</taxon>
        <taxon>Embryophyta</taxon>
        <taxon>Tracheophyta</taxon>
        <taxon>Lycopodiopsida</taxon>
        <taxon>Lycopodiales</taxon>
        <taxon>Lycopodiaceae</taxon>
        <taxon>Lycopodioideae</taxon>
        <taxon>Diphasiastrum</taxon>
    </lineage>
</organism>
<gene>
    <name evidence="1" type="ORF">O6H91_19G002500</name>
</gene>
<name>A0ACC2AS52_DIPCM</name>
<reference evidence="2" key="1">
    <citation type="journal article" date="2024" name="Proc. Natl. Acad. Sci. U.S.A.">
        <title>Extraordinary preservation of gene collinearity over three hundred million years revealed in homosporous lycophytes.</title>
        <authorList>
            <person name="Li C."/>
            <person name="Wickell D."/>
            <person name="Kuo L.Y."/>
            <person name="Chen X."/>
            <person name="Nie B."/>
            <person name="Liao X."/>
            <person name="Peng D."/>
            <person name="Ji J."/>
            <person name="Jenkins J."/>
            <person name="Williams M."/>
            <person name="Shu S."/>
            <person name="Plott C."/>
            <person name="Barry K."/>
            <person name="Rajasekar S."/>
            <person name="Grimwood J."/>
            <person name="Han X."/>
            <person name="Sun S."/>
            <person name="Hou Z."/>
            <person name="He W."/>
            <person name="Dai G."/>
            <person name="Sun C."/>
            <person name="Schmutz J."/>
            <person name="Leebens-Mack J.H."/>
            <person name="Li F.W."/>
            <person name="Wang L."/>
        </authorList>
    </citation>
    <scope>NUCLEOTIDE SEQUENCE [LARGE SCALE GENOMIC DNA]</scope>
    <source>
        <strain evidence="2">cv. PW_Plant_1</strain>
    </source>
</reference>
<evidence type="ECO:0000313" key="2">
    <source>
        <dbReference type="Proteomes" id="UP001162992"/>
    </source>
</evidence>
<accession>A0ACC2AS52</accession>
<sequence>MPVSCFTGCCCTMKDIPAQLQHWSHILLSRTSFRHILRRASLMRIRANTLSAHIIVTNASLNHHTFARPGEVNTLQGMAIRHVLHQAEVHRMRPNFPRNLKLTKLVCGSSKEERAIGVWSTSTSYDTIVAIATPMGNQQGSIAIVRISGPLAVAVVAKYFNSSKKSTSQRQNRWKPKSHFVELGTIVDDAGLIVDEVLVVPMLAPRSYTKEDVIEIQCHGGDVCVRRILHLCLEGGARLAQPGEFTLRAFLNGRMDLSQAESVAQLITAKSIVAAEAALAALQGGLSSFVQAMRKDCLELLAEMDAHLDFEDDIPPLETADVIERINSLCFRVQDSLKTSNRGRLLQSGMQIAIVGRPNVGKSSLLNAWSQSHRAIVTDIAGTTRDIVEAEVVVGGIPVKLLDTAGIRETDNVVEQMGVQRSEAAALGADVVVMVISACDGWTTGDHHIFHKIFSVKNSECAAGVSVTNFTTPWVLVQNKIDQAAEALVPIPDDVKTHFSKFVPTCAIKGIGLHDLEAAVVELVGLGKACSDGRQWAVNQRQAEQLLRARDALERLKESIKQDLPIDFWTIDLREAVIALGQISGDDVSEEILYSLQKSSLLIGFKLLNQVSRAKRICNMK</sequence>
<evidence type="ECO:0000313" key="1">
    <source>
        <dbReference type="EMBL" id="KAJ7520360.1"/>
    </source>
</evidence>
<dbReference type="EMBL" id="CM055110">
    <property type="protein sequence ID" value="KAJ7520360.1"/>
    <property type="molecule type" value="Genomic_DNA"/>
</dbReference>
<comment type="caution">
    <text evidence="1">The sequence shown here is derived from an EMBL/GenBank/DDBJ whole genome shotgun (WGS) entry which is preliminary data.</text>
</comment>
<dbReference type="Proteomes" id="UP001162992">
    <property type="component" value="Chromosome 19"/>
</dbReference>
<proteinExistence type="predicted"/>
<protein>
    <submittedName>
        <fullName evidence="1">Uncharacterized protein</fullName>
    </submittedName>
</protein>